<comment type="similarity">
    <text evidence="1 5">Belongs to the acylphosphatase family.</text>
</comment>
<feature type="domain" description="Acylphosphatase-like" evidence="6">
    <location>
        <begin position="3"/>
        <end position="90"/>
    </location>
</feature>
<dbReference type="EC" id="3.6.1.7" evidence="2 4"/>
<sequence length="90" mass="10258">MSEIYSIISGRVQMVMFRDFVCRKARLLAIVGTVRNLDDGTVEVVAQGDKAELEKFIDYLHKGSLFSQVDDVAVTWRESSTSLTHFRILF</sequence>
<evidence type="ECO:0000256" key="4">
    <source>
        <dbReference type="PROSITE-ProRule" id="PRU00520"/>
    </source>
</evidence>
<keyword evidence="4" id="KW-0378">Hydrolase</keyword>
<dbReference type="PROSITE" id="PS51160">
    <property type="entry name" value="ACYLPHOSPHATASE_3"/>
    <property type="match status" value="1"/>
</dbReference>
<evidence type="ECO:0000256" key="5">
    <source>
        <dbReference type="RuleBase" id="RU004168"/>
    </source>
</evidence>
<dbReference type="EMBL" id="PCST01000038">
    <property type="protein sequence ID" value="PIP55494.1"/>
    <property type="molecule type" value="Genomic_DNA"/>
</dbReference>
<dbReference type="InterPro" id="IPR020456">
    <property type="entry name" value="Acylphosphatase"/>
</dbReference>
<feature type="active site" evidence="4">
    <location>
        <position position="18"/>
    </location>
</feature>
<dbReference type="Gene3D" id="3.30.70.100">
    <property type="match status" value="1"/>
</dbReference>
<dbReference type="AlphaFoldDB" id="A0A2H0BCZ3"/>
<comment type="catalytic activity">
    <reaction evidence="3 4">
        <text>an acyl phosphate + H2O = a carboxylate + phosphate + H(+)</text>
        <dbReference type="Rhea" id="RHEA:14965"/>
        <dbReference type="ChEBI" id="CHEBI:15377"/>
        <dbReference type="ChEBI" id="CHEBI:15378"/>
        <dbReference type="ChEBI" id="CHEBI:29067"/>
        <dbReference type="ChEBI" id="CHEBI:43474"/>
        <dbReference type="ChEBI" id="CHEBI:59918"/>
        <dbReference type="EC" id="3.6.1.7"/>
    </reaction>
</comment>
<dbReference type="Pfam" id="PF00708">
    <property type="entry name" value="Acylphosphatase"/>
    <property type="match status" value="1"/>
</dbReference>
<dbReference type="InterPro" id="IPR001792">
    <property type="entry name" value="Acylphosphatase-like_dom"/>
</dbReference>
<reference evidence="7 8" key="1">
    <citation type="submission" date="2017-09" db="EMBL/GenBank/DDBJ databases">
        <title>Depth-based differentiation of microbial function through sediment-hosted aquifers and enrichment of novel symbionts in the deep terrestrial subsurface.</title>
        <authorList>
            <person name="Probst A.J."/>
            <person name="Ladd B."/>
            <person name="Jarett J.K."/>
            <person name="Geller-Mcgrath D.E."/>
            <person name="Sieber C.M."/>
            <person name="Emerson J.B."/>
            <person name="Anantharaman K."/>
            <person name="Thomas B.C."/>
            <person name="Malmstrom R."/>
            <person name="Stieglmeier M."/>
            <person name="Klingl A."/>
            <person name="Woyke T."/>
            <person name="Ryan C.M."/>
            <person name="Banfield J.F."/>
        </authorList>
    </citation>
    <scope>NUCLEOTIDE SEQUENCE [LARGE SCALE GENOMIC DNA]</scope>
    <source>
        <strain evidence="7">CG22_combo_CG10-13_8_21_14_all_42_17</strain>
    </source>
</reference>
<dbReference type="GO" id="GO:0003998">
    <property type="term" value="F:acylphosphatase activity"/>
    <property type="evidence" value="ECO:0007669"/>
    <property type="project" value="UniProtKB-EC"/>
</dbReference>
<evidence type="ECO:0000256" key="3">
    <source>
        <dbReference type="ARBA" id="ARBA00047645"/>
    </source>
</evidence>
<feature type="active site" evidence="4">
    <location>
        <position position="36"/>
    </location>
</feature>
<proteinExistence type="inferred from homology"/>
<evidence type="ECO:0000313" key="8">
    <source>
        <dbReference type="Proteomes" id="UP000229794"/>
    </source>
</evidence>
<evidence type="ECO:0000256" key="2">
    <source>
        <dbReference type="ARBA" id="ARBA00012150"/>
    </source>
</evidence>
<dbReference type="PANTHER" id="PTHR47268:SF4">
    <property type="entry name" value="ACYLPHOSPHATASE"/>
    <property type="match status" value="1"/>
</dbReference>
<name>A0A2H0BCZ3_9BACT</name>
<dbReference type="SUPFAM" id="SSF54975">
    <property type="entry name" value="Acylphosphatase/BLUF domain-like"/>
    <property type="match status" value="1"/>
</dbReference>
<accession>A0A2H0BCZ3</accession>
<dbReference type="Proteomes" id="UP000229794">
    <property type="component" value="Unassembled WGS sequence"/>
</dbReference>
<evidence type="ECO:0000259" key="6">
    <source>
        <dbReference type="PROSITE" id="PS51160"/>
    </source>
</evidence>
<gene>
    <name evidence="7" type="ORF">COX06_02965</name>
</gene>
<evidence type="ECO:0000313" key="7">
    <source>
        <dbReference type="EMBL" id="PIP55494.1"/>
    </source>
</evidence>
<protein>
    <recommendedName>
        <fullName evidence="2 4">acylphosphatase</fullName>
        <ecNumber evidence="2 4">3.6.1.7</ecNumber>
    </recommendedName>
</protein>
<evidence type="ECO:0000256" key="1">
    <source>
        <dbReference type="ARBA" id="ARBA00005614"/>
    </source>
</evidence>
<comment type="caution">
    <text evidence="7">The sequence shown here is derived from an EMBL/GenBank/DDBJ whole genome shotgun (WGS) entry which is preliminary data.</text>
</comment>
<dbReference type="InterPro" id="IPR036046">
    <property type="entry name" value="Acylphosphatase-like_dom_sf"/>
</dbReference>
<dbReference type="PANTHER" id="PTHR47268">
    <property type="entry name" value="ACYLPHOSPHATASE"/>
    <property type="match status" value="1"/>
</dbReference>
<organism evidence="7 8">
    <name type="scientific">Candidatus Zambryskibacteria bacterium CG22_combo_CG10-13_8_21_14_all_42_17</name>
    <dbReference type="NCBI Taxonomy" id="1975118"/>
    <lineage>
        <taxon>Bacteria</taxon>
        <taxon>Candidatus Zambryskiibacteriota</taxon>
    </lineage>
</organism>